<dbReference type="RefSeq" id="WP_317626877.1">
    <property type="nucleotide sequence ID" value="NZ_JANFFA010000004.1"/>
</dbReference>
<dbReference type="AlphaFoldDB" id="A0AAJ1UD04"/>
<sequence length="385" mass="41661">MYRTASRLTLVLAALMLTLIQSPSVTRAQTSEVTTPEETGPFTCISHFGVGEIRALKCERFSGRSVNISIGQLSATVADKEVTDIRLVSDNSPDEPFDLSPLAGADHIRSLNIYREGDLDLTPLLSMAGLKSLSLSIDAARALPQLAQDGAQGPKGLVGLRLYIPRDTVDLTPLRDWDALRLLNIKATAVTGTKALATLTRLSNVTIEIKEPADFTPLGSATGLRQLSLRGVLGGQAVSDIGFLANLTDLRSLALYSNRITDLAPLSNLTKLRTLILSKNTALEDLAPLERLTDLRNLQLRQTRVTDITPLHDMSALRILWISGTPLSDISVLANMPEMFGLELTRTNVSDLTPLEGLKNLQHLNVKGAQVSDFSAVPDGVKIRK</sequence>
<feature type="signal peptide" evidence="3">
    <location>
        <begin position="1"/>
        <end position="28"/>
    </location>
</feature>
<organism evidence="4 5">
    <name type="scientific">Rhodalgimonas zhirmunskyi</name>
    <dbReference type="NCBI Taxonomy" id="2964767"/>
    <lineage>
        <taxon>Bacteria</taxon>
        <taxon>Pseudomonadati</taxon>
        <taxon>Pseudomonadota</taxon>
        <taxon>Alphaproteobacteria</taxon>
        <taxon>Rhodobacterales</taxon>
        <taxon>Roseobacteraceae</taxon>
        <taxon>Rhodalgimonas</taxon>
    </lineage>
</organism>
<reference evidence="4" key="2">
    <citation type="submission" date="2023-04" db="EMBL/GenBank/DDBJ databases">
        <title>'Rhodoalgimonas zhirmunskyi' gen. nov., isolated from a red alga.</title>
        <authorList>
            <person name="Nedashkovskaya O.I."/>
            <person name="Otstavnykh N.Y."/>
            <person name="Bystritskaya E.P."/>
            <person name="Balabanova L.A."/>
            <person name="Isaeva M.P."/>
        </authorList>
    </citation>
    <scope>NUCLEOTIDE SEQUENCE</scope>
    <source>
        <strain evidence="4">10Alg 79</strain>
    </source>
</reference>
<name>A0AAJ1UD04_9RHOB</name>
<reference evidence="4" key="1">
    <citation type="submission" date="2022-07" db="EMBL/GenBank/DDBJ databases">
        <authorList>
            <person name="Otstavnykh N."/>
            <person name="Isaeva M."/>
            <person name="Bystritskaya E."/>
        </authorList>
    </citation>
    <scope>NUCLEOTIDE SEQUENCE</scope>
    <source>
        <strain evidence="4">10Alg 79</strain>
    </source>
</reference>
<dbReference type="PROSITE" id="PS51450">
    <property type="entry name" value="LRR"/>
    <property type="match status" value="1"/>
</dbReference>
<feature type="chain" id="PRO_5042462702" evidence="3">
    <location>
        <begin position="29"/>
        <end position="385"/>
    </location>
</feature>
<gene>
    <name evidence="4" type="ORF">NOI20_14130</name>
</gene>
<evidence type="ECO:0000256" key="2">
    <source>
        <dbReference type="ARBA" id="ARBA00022737"/>
    </source>
</evidence>
<evidence type="ECO:0000313" key="5">
    <source>
        <dbReference type="Proteomes" id="UP001227162"/>
    </source>
</evidence>
<keyword evidence="3" id="KW-0732">Signal</keyword>
<dbReference type="Proteomes" id="UP001227162">
    <property type="component" value="Unassembled WGS sequence"/>
</dbReference>
<keyword evidence="5" id="KW-1185">Reference proteome</keyword>
<evidence type="ECO:0000313" key="4">
    <source>
        <dbReference type="EMBL" id="MDQ2095253.1"/>
    </source>
</evidence>
<keyword evidence="1" id="KW-0433">Leucine-rich repeat</keyword>
<evidence type="ECO:0000256" key="3">
    <source>
        <dbReference type="SAM" id="SignalP"/>
    </source>
</evidence>
<accession>A0AAJ1UD04</accession>
<dbReference type="InterPro" id="IPR050836">
    <property type="entry name" value="SDS22/Internalin_LRR"/>
</dbReference>
<evidence type="ECO:0000256" key="1">
    <source>
        <dbReference type="ARBA" id="ARBA00022614"/>
    </source>
</evidence>
<dbReference type="PANTHER" id="PTHR46652">
    <property type="entry name" value="LEUCINE-RICH REPEAT AND IQ DOMAIN-CONTAINING PROTEIN 1-RELATED"/>
    <property type="match status" value="1"/>
</dbReference>
<dbReference type="InterPro" id="IPR032675">
    <property type="entry name" value="LRR_dom_sf"/>
</dbReference>
<dbReference type="SUPFAM" id="SSF52058">
    <property type="entry name" value="L domain-like"/>
    <property type="match status" value="1"/>
</dbReference>
<dbReference type="Gene3D" id="3.80.10.10">
    <property type="entry name" value="Ribonuclease Inhibitor"/>
    <property type="match status" value="1"/>
</dbReference>
<dbReference type="PANTHER" id="PTHR46652:SF3">
    <property type="entry name" value="LEUCINE-RICH REPEAT-CONTAINING PROTEIN 9"/>
    <property type="match status" value="1"/>
</dbReference>
<dbReference type="InterPro" id="IPR001611">
    <property type="entry name" value="Leu-rich_rpt"/>
</dbReference>
<comment type="caution">
    <text evidence="4">The sequence shown here is derived from an EMBL/GenBank/DDBJ whole genome shotgun (WGS) entry which is preliminary data.</text>
</comment>
<dbReference type="Pfam" id="PF12799">
    <property type="entry name" value="LRR_4"/>
    <property type="match status" value="1"/>
</dbReference>
<protein>
    <submittedName>
        <fullName evidence="4">Leucine-rich repeat domain-containing protein</fullName>
    </submittedName>
</protein>
<dbReference type="EMBL" id="JANFFA010000004">
    <property type="protein sequence ID" value="MDQ2095253.1"/>
    <property type="molecule type" value="Genomic_DNA"/>
</dbReference>
<keyword evidence="2" id="KW-0677">Repeat</keyword>
<proteinExistence type="predicted"/>
<dbReference type="InterPro" id="IPR025875">
    <property type="entry name" value="Leu-rich_rpt_4"/>
</dbReference>